<evidence type="ECO:0000256" key="2">
    <source>
        <dbReference type="SAM" id="Phobius"/>
    </source>
</evidence>
<keyword evidence="2" id="KW-0812">Transmembrane</keyword>
<protein>
    <submittedName>
        <fullName evidence="3">Uncharacterized protein</fullName>
    </submittedName>
</protein>
<organism evidence="3">
    <name type="scientific">marine metagenome</name>
    <dbReference type="NCBI Taxonomy" id="408172"/>
    <lineage>
        <taxon>unclassified sequences</taxon>
        <taxon>metagenomes</taxon>
        <taxon>ecological metagenomes</taxon>
    </lineage>
</organism>
<gene>
    <name evidence="3" type="ORF">METZ01_LOCUS89995</name>
</gene>
<accession>A0A381VAW6</accession>
<proteinExistence type="predicted"/>
<reference evidence="3" key="1">
    <citation type="submission" date="2018-05" db="EMBL/GenBank/DDBJ databases">
        <authorList>
            <person name="Lanie J.A."/>
            <person name="Ng W.-L."/>
            <person name="Kazmierczak K.M."/>
            <person name="Andrzejewski T.M."/>
            <person name="Davidsen T.M."/>
            <person name="Wayne K.J."/>
            <person name="Tettelin H."/>
            <person name="Glass J.I."/>
            <person name="Rusch D."/>
            <person name="Podicherti R."/>
            <person name="Tsui H.-C.T."/>
            <person name="Winkler M.E."/>
        </authorList>
    </citation>
    <scope>NUCLEOTIDE SEQUENCE</scope>
</reference>
<feature type="compositionally biased region" description="Basic and acidic residues" evidence="1">
    <location>
        <begin position="67"/>
        <end position="80"/>
    </location>
</feature>
<keyword evidence="2" id="KW-0472">Membrane</keyword>
<feature type="transmembrane region" description="Helical" evidence="2">
    <location>
        <begin position="26"/>
        <end position="44"/>
    </location>
</feature>
<sequence length="80" mass="8526">MGECFEYHDDAPPTKINCGIALQNKLFVFTLVVVLVGAGIAGLVKGGRGTWDQNVKPEDMVGPGKSFDARDEPKGSDSET</sequence>
<evidence type="ECO:0000256" key="1">
    <source>
        <dbReference type="SAM" id="MobiDB-lite"/>
    </source>
</evidence>
<dbReference type="EMBL" id="UINC01008244">
    <property type="protein sequence ID" value="SVA37141.1"/>
    <property type="molecule type" value="Genomic_DNA"/>
</dbReference>
<name>A0A381VAW6_9ZZZZ</name>
<keyword evidence="2" id="KW-1133">Transmembrane helix</keyword>
<evidence type="ECO:0000313" key="3">
    <source>
        <dbReference type="EMBL" id="SVA37141.1"/>
    </source>
</evidence>
<dbReference type="AlphaFoldDB" id="A0A381VAW6"/>
<feature type="region of interest" description="Disordered" evidence="1">
    <location>
        <begin position="52"/>
        <end position="80"/>
    </location>
</feature>